<dbReference type="PATRIC" id="fig|1305737.6.peg.1261"/>
<dbReference type="GO" id="GO:0003677">
    <property type="term" value="F:DNA binding"/>
    <property type="evidence" value="ECO:0007669"/>
    <property type="project" value="InterPro"/>
</dbReference>
<accession>A0A0N8KHC4</accession>
<dbReference type="Proteomes" id="UP000050421">
    <property type="component" value="Unassembled WGS sequence"/>
</dbReference>
<dbReference type="SUPFAM" id="SSF47413">
    <property type="entry name" value="lambda repressor-like DNA-binding domains"/>
    <property type="match status" value="1"/>
</dbReference>
<dbReference type="SMART" id="SM00530">
    <property type="entry name" value="HTH_XRE"/>
    <property type="match status" value="1"/>
</dbReference>
<comment type="caution">
    <text evidence="2">The sequence shown here is derived from an EMBL/GenBank/DDBJ whole genome shotgun (WGS) entry which is preliminary data.</text>
</comment>
<dbReference type="Pfam" id="PF01381">
    <property type="entry name" value="HTH_3"/>
    <property type="match status" value="1"/>
</dbReference>
<dbReference type="STRING" id="1305737.GCA_000526355_00552"/>
<organism evidence="2 3">
    <name type="scientific">Algoriphagus marincola HL-49</name>
    <dbReference type="NCBI Taxonomy" id="1305737"/>
    <lineage>
        <taxon>Bacteria</taxon>
        <taxon>Pseudomonadati</taxon>
        <taxon>Bacteroidota</taxon>
        <taxon>Cytophagia</taxon>
        <taxon>Cytophagales</taxon>
        <taxon>Cyclobacteriaceae</taxon>
        <taxon>Algoriphagus</taxon>
    </lineage>
</organism>
<dbReference type="Gene3D" id="1.10.260.40">
    <property type="entry name" value="lambda repressor-like DNA-binding domains"/>
    <property type="match status" value="1"/>
</dbReference>
<dbReference type="AlphaFoldDB" id="A0A0N8KHC4"/>
<reference evidence="2 3" key="1">
    <citation type="submission" date="2015-09" db="EMBL/GenBank/DDBJ databases">
        <title>Identification and resolution of microdiversity through metagenomic sequencing of parallel consortia.</title>
        <authorList>
            <person name="Nelson W.C."/>
            <person name="Romine M.F."/>
            <person name="Lindemann S.R."/>
        </authorList>
    </citation>
    <scope>NUCLEOTIDE SEQUENCE [LARGE SCALE GENOMIC DNA]</scope>
    <source>
        <strain evidence="2">HL-49</strain>
    </source>
</reference>
<dbReference type="eggNOG" id="COG3093">
    <property type="taxonomic scope" value="Bacteria"/>
</dbReference>
<sequence length="186" mass="21706">MKTQFDINELIDAGKIENELDFERALIADRKLRVLSKDDASYKIRRKKLRDLIEQYENQNWSSDSKISENKIKESDSAEMIAEKERQFIQKRKELIRKSLKSLNLTQQDFGRILGHQSKSYISELMNGISPFSLKDLIVIHQLLKIDLAHLVPTFLPESDRVRIQTSIKKLNNPKLKLREDGLVLS</sequence>
<evidence type="ECO:0000259" key="1">
    <source>
        <dbReference type="SMART" id="SM00530"/>
    </source>
</evidence>
<name>A0A0N8KHC4_9BACT</name>
<evidence type="ECO:0000313" key="3">
    <source>
        <dbReference type="Proteomes" id="UP000050421"/>
    </source>
</evidence>
<dbReference type="EMBL" id="LJXT01000011">
    <property type="protein sequence ID" value="KPQ19346.1"/>
    <property type="molecule type" value="Genomic_DNA"/>
</dbReference>
<feature type="domain" description="HTH cro/C1-type" evidence="1">
    <location>
        <begin position="95"/>
        <end position="151"/>
    </location>
</feature>
<dbReference type="CDD" id="cd00093">
    <property type="entry name" value="HTH_XRE"/>
    <property type="match status" value="1"/>
</dbReference>
<dbReference type="InterPro" id="IPR001387">
    <property type="entry name" value="Cro/C1-type_HTH"/>
</dbReference>
<gene>
    <name evidence="2" type="ORF">HLUCCX10_02955</name>
</gene>
<evidence type="ECO:0000313" key="2">
    <source>
        <dbReference type="EMBL" id="KPQ19346.1"/>
    </source>
</evidence>
<proteinExistence type="predicted"/>
<protein>
    <submittedName>
        <fullName evidence="2">Helix-turn-helix protein</fullName>
    </submittedName>
</protein>
<dbReference type="InterPro" id="IPR010982">
    <property type="entry name" value="Lambda_DNA-bd_dom_sf"/>
</dbReference>
<dbReference type="OrthoDB" id="1339093at2"/>